<evidence type="ECO:0000313" key="1">
    <source>
        <dbReference type="EMBL" id="CAB4241594.1"/>
    </source>
</evidence>
<gene>
    <name evidence="1" type="ORF">UFOVP71_132</name>
</gene>
<proteinExistence type="predicted"/>
<reference evidence="1" key="1">
    <citation type="submission" date="2020-05" db="EMBL/GenBank/DDBJ databases">
        <authorList>
            <person name="Chiriac C."/>
            <person name="Salcher M."/>
            <person name="Ghai R."/>
            <person name="Kavagutti S V."/>
        </authorList>
    </citation>
    <scope>NUCLEOTIDE SEQUENCE</scope>
</reference>
<sequence>MNKDFHIPVPALDPTEEGCQWVMENIAPQLYPALNIIKGAFDRVDLPQSEFTNWPQREAVEKHFDELGIKIRRLAAFIGHPHNATRTAHIDGYVRGVPMVARFNVPIQGRSPATVSWWRDDITSDKIYLREFTELRNGIEKTAYSYGSTINDWGDEPEYIVHNPGTCWNRTEFAHRPWAGECTVPRILITVETANQIQWADLTSRLEQLGYC</sequence>
<dbReference type="EMBL" id="LR797824">
    <property type="protein sequence ID" value="CAB4241594.1"/>
    <property type="molecule type" value="Genomic_DNA"/>
</dbReference>
<accession>A0A6J5TBE5</accession>
<name>A0A6J5TBE5_9CAUD</name>
<protein>
    <submittedName>
        <fullName evidence="1">Uncharacterized protein</fullName>
    </submittedName>
</protein>
<organism evidence="1">
    <name type="scientific">uncultured Caudovirales phage</name>
    <dbReference type="NCBI Taxonomy" id="2100421"/>
    <lineage>
        <taxon>Viruses</taxon>
        <taxon>Duplodnaviria</taxon>
        <taxon>Heunggongvirae</taxon>
        <taxon>Uroviricota</taxon>
        <taxon>Caudoviricetes</taxon>
        <taxon>Peduoviridae</taxon>
        <taxon>Maltschvirus</taxon>
        <taxon>Maltschvirus maltsch</taxon>
    </lineage>
</organism>